<dbReference type="GO" id="GO:0005829">
    <property type="term" value="C:cytosol"/>
    <property type="evidence" value="ECO:0007669"/>
    <property type="project" value="TreeGrafter"/>
</dbReference>
<name>A0A2Y9TWM0_9GAMM</name>
<dbReference type="Pfam" id="PF00072">
    <property type="entry name" value="Response_reg"/>
    <property type="match status" value="1"/>
</dbReference>
<dbReference type="FunFam" id="3.40.50.2300:FF:000001">
    <property type="entry name" value="DNA-binding response regulator PhoB"/>
    <property type="match status" value="1"/>
</dbReference>
<feature type="domain" description="OmpR/PhoB-type" evidence="9">
    <location>
        <begin position="128"/>
        <end position="227"/>
    </location>
</feature>
<dbReference type="InterPro" id="IPR011006">
    <property type="entry name" value="CheY-like_superfamily"/>
</dbReference>
<dbReference type="PANTHER" id="PTHR48111:SF11">
    <property type="entry name" value="TWO-COMPONENT RESPONSE REGULATOR"/>
    <property type="match status" value="1"/>
</dbReference>
<evidence type="ECO:0000256" key="4">
    <source>
        <dbReference type="ARBA" id="ARBA00023125"/>
    </source>
</evidence>
<dbReference type="GO" id="GO:0000976">
    <property type="term" value="F:transcription cis-regulatory region binding"/>
    <property type="evidence" value="ECO:0007669"/>
    <property type="project" value="TreeGrafter"/>
</dbReference>
<evidence type="ECO:0000259" key="8">
    <source>
        <dbReference type="PROSITE" id="PS50110"/>
    </source>
</evidence>
<protein>
    <submittedName>
        <fullName evidence="10">DNA-binding response regulator</fullName>
    </submittedName>
</protein>
<dbReference type="CDD" id="cd17574">
    <property type="entry name" value="REC_OmpR"/>
    <property type="match status" value="1"/>
</dbReference>
<dbReference type="SUPFAM" id="SSF52172">
    <property type="entry name" value="CheY-like"/>
    <property type="match status" value="1"/>
</dbReference>
<evidence type="ECO:0000256" key="1">
    <source>
        <dbReference type="ARBA" id="ARBA00022553"/>
    </source>
</evidence>
<dbReference type="InterPro" id="IPR001789">
    <property type="entry name" value="Sig_transdc_resp-reg_receiver"/>
</dbReference>
<keyword evidence="2" id="KW-0902">Two-component regulatory system</keyword>
<dbReference type="Gene3D" id="3.40.50.2300">
    <property type="match status" value="1"/>
</dbReference>
<evidence type="ECO:0000256" key="6">
    <source>
        <dbReference type="PROSITE-ProRule" id="PRU00169"/>
    </source>
</evidence>
<dbReference type="Proteomes" id="UP000244908">
    <property type="component" value="Chromosome"/>
</dbReference>
<evidence type="ECO:0000256" key="2">
    <source>
        <dbReference type="ARBA" id="ARBA00023012"/>
    </source>
</evidence>
<dbReference type="InterPro" id="IPR001867">
    <property type="entry name" value="OmpR/PhoB-type_DNA-bd"/>
</dbReference>
<dbReference type="RefSeq" id="WP_108899906.1">
    <property type="nucleotide sequence ID" value="NZ_CP029185.2"/>
</dbReference>
<dbReference type="Pfam" id="PF00486">
    <property type="entry name" value="Trans_reg_C"/>
    <property type="match status" value="1"/>
</dbReference>
<dbReference type="InterPro" id="IPR036388">
    <property type="entry name" value="WH-like_DNA-bd_sf"/>
</dbReference>
<sequence>MKILIAEDDVHIRNGLNDMLSREGYSIITAENGKVALAKYQQEQPDFIILDIMMPELDGYSVCKEIRKNDEHTPVVFLSAKGEEIDKVLGLELGADDYINKPFGIHEVRARIKTIARRCLKAKQNSPDQIFQFGDLLVSPAELCAKRGQQVIELSLREIKILMCLWQHRNQVVSRDMLFDCAWGYDYVPNSRTLDQHISKLRKLLELDPVTPMLIKTIHGAGYRYQE</sequence>
<dbReference type="Gene3D" id="1.10.10.10">
    <property type="entry name" value="Winged helix-like DNA-binding domain superfamily/Winged helix DNA-binding domain"/>
    <property type="match status" value="1"/>
</dbReference>
<evidence type="ECO:0000313" key="11">
    <source>
        <dbReference type="Proteomes" id="UP000244908"/>
    </source>
</evidence>
<dbReference type="CDD" id="cd00383">
    <property type="entry name" value="trans_reg_C"/>
    <property type="match status" value="1"/>
</dbReference>
<dbReference type="KEGG" id="lpv:HYN51_04165"/>
<feature type="DNA-binding region" description="OmpR/PhoB-type" evidence="7">
    <location>
        <begin position="128"/>
        <end position="227"/>
    </location>
</feature>
<evidence type="ECO:0000256" key="5">
    <source>
        <dbReference type="ARBA" id="ARBA00023163"/>
    </source>
</evidence>
<dbReference type="PROSITE" id="PS51755">
    <property type="entry name" value="OMPR_PHOB"/>
    <property type="match status" value="1"/>
</dbReference>
<dbReference type="OrthoDB" id="9802426at2"/>
<keyword evidence="1 6" id="KW-0597">Phosphoprotein</keyword>
<proteinExistence type="predicted"/>
<reference evidence="10 11" key="1">
    <citation type="journal article" date="2019" name="Int. J. Syst. Evol. Microbiol.">
        <title>Limnobaculum parvum gen. nov., sp. nov., isolated from a freshwater lake.</title>
        <authorList>
            <person name="Baek C."/>
            <person name="Shin S.K."/>
            <person name="Yi H."/>
        </authorList>
    </citation>
    <scope>NUCLEOTIDE SEQUENCE [LARGE SCALE GENOMIC DNA]</scope>
    <source>
        <strain evidence="10 11">HYN0051</strain>
    </source>
</reference>
<keyword evidence="5" id="KW-0804">Transcription</keyword>
<dbReference type="GO" id="GO:0032993">
    <property type="term" value="C:protein-DNA complex"/>
    <property type="evidence" value="ECO:0007669"/>
    <property type="project" value="TreeGrafter"/>
</dbReference>
<evidence type="ECO:0000256" key="7">
    <source>
        <dbReference type="PROSITE-ProRule" id="PRU01091"/>
    </source>
</evidence>
<dbReference type="InterPro" id="IPR039420">
    <property type="entry name" value="WalR-like"/>
</dbReference>
<organism evidence="10 11">
    <name type="scientific">Limnobaculum parvum</name>
    <dbReference type="NCBI Taxonomy" id="2172103"/>
    <lineage>
        <taxon>Bacteria</taxon>
        <taxon>Pseudomonadati</taxon>
        <taxon>Pseudomonadota</taxon>
        <taxon>Gammaproteobacteria</taxon>
        <taxon>Enterobacterales</taxon>
        <taxon>Budviciaceae</taxon>
        <taxon>Limnobaculum</taxon>
    </lineage>
</organism>
<feature type="modified residue" description="4-aspartylphosphate" evidence="6">
    <location>
        <position position="51"/>
    </location>
</feature>
<dbReference type="PANTHER" id="PTHR48111">
    <property type="entry name" value="REGULATOR OF RPOS"/>
    <property type="match status" value="1"/>
</dbReference>
<evidence type="ECO:0000259" key="9">
    <source>
        <dbReference type="PROSITE" id="PS51755"/>
    </source>
</evidence>
<dbReference type="PROSITE" id="PS50110">
    <property type="entry name" value="RESPONSE_REGULATORY"/>
    <property type="match status" value="1"/>
</dbReference>
<keyword evidence="3" id="KW-0805">Transcription regulation</keyword>
<evidence type="ECO:0000256" key="3">
    <source>
        <dbReference type="ARBA" id="ARBA00023015"/>
    </source>
</evidence>
<accession>A0A2Y9TWM0</accession>
<dbReference type="GO" id="GO:0006355">
    <property type="term" value="P:regulation of DNA-templated transcription"/>
    <property type="evidence" value="ECO:0007669"/>
    <property type="project" value="InterPro"/>
</dbReference>
<dbReference type="SMART" id="SM00862">
    <property type="entry name" value="Trans_reg_C"/>
    <property type="match status" value="1"/>
</dbReference>
<dbReference type="SMART" id="SM00448">
    <property type="entry name" value="REC"/>
    <property type="match status" value="1"/>
</dbReference>
<dbReference type="Gene3D" id="6.10.250.690">
    <property type="match status" value="1"/>
</dbReference>
<evidence type="ECO:0000313" key="10">
    <source>
        <dbReference type="EMBL" id="AWH87824.1"/>
    </source>
</evidence>
<dbReference type="EMBL" id="CP029185">
    <property type="protein sequence ID" value="AWH87824.1"/>
    <property type="molecule type" value="Genomic_DNA"/>
</dbReference>
<dbReference type="AlphaFoldDB" id="A0A2Y9TWM0"/>
<keyword evidence="4 7" id="KW-0238">DNA-binding</keyword>
<gene>
    <name evidence="10" type="ORF">HYN51_04165</name>
</gene>
<dbReference type="GO" id="GO:0000156">
    <property type="term" value="F:phosphorelay response regulator activity"/>
    <property type="evidence" value="ECO:0007669"/>
    <property type="project" value="TreeGrafter"/>
</dbReference>
<keyword evidence="11" id="KW-1185">Reference proteome</keyword>
<feature type="domain" description="Response regulatory" evidence="8">
    <location>
        <begin position="2"/>
        <end position="116"/>
    </location>
</feature>